<dbReference type="SMART" id="SM00825">
    <property type="entry name" value="PKS_KS"/>
    <property type="match status" value="1"/>
</dbReference>
<keyword evidence="6" id="KW-0511">Multifunctional enzyme</keyword>
<feature type="region of interest" description="C-terminal hotdog fold" evidence="8">
    <location>
        <begin position="1113"/>
        <end position="1267"/>
    </location>
</feature>
<feature type="domain" description="Carrier" evidence="10">
    <location>
        <begin position="2460"/>
        <end position="2537"/>
    </location>
</feature>
<dbReference type="Pfam" id="PF13602">
    <property type="entry name" value="ADH_zinc_N_2"/>
    <property type="match status" value="1"/>
</dbReference>
<dbReference type="GO" id="GO:0031177">
    <property type="term" value="F:phosphopantetheine binding"/>
    <property type="evidence" value="ECO:0007669"/>
    <property type="project" value="InterPro"/>
</dbReference>
<evidence type="ECO:0000256" key="2">
    <source>
        <dbReference type="ARBA" id="ARBA00022553"/>
    </source>
</evidence>
<evidence type="ECO:0000256" key="8">
    <source>
        <dbReference type="PROSITE-ProRule" id="PRU01363"/>
    </source>
</evidence>
<organism evidence="13 14">
    <name type="scientific">Polytolypa hystricis (strain UAMH7299)</name>
    <dbReference type="NCBI Taxonomy" id="1447883"/>
    <lineage>
        <taxon>Eukaryota</taxon>
        <taxon>Fungi</taxon>
        <taxon>Dikarya</taxon>
        <taxon>Ascomycota</taxon>
        <taxon>Pezizomycotina</taxon>
        <taxon>Eurotiomycetes</taxon>
        <taxon>Eurotiomycetidae</taxon>
        <taxon>Onygenales</taxon>
        <taxon>Onygenales incertae sedis</taxon>
        <taxon>Polytolypa</taxon>
    </lineage>
</organism>
<dbReference type="InterPro" id="IPR013968">
    <property type="entry name" value="PKS_KR"/>
</dbReference>
<feature type="region of interest" description="Disordered" evidence="9">
    <location>
        <begin position="2406"/>
        <end position="2462"/>
    </location>
</feature>
<dbReference type="SMART" id="SM00823">
    <property type="entry name" value="PKS_PP"/>
    <property type="match status" value="1"/>
</dbReference>
<dbReference type="Gene3D" id="3.40.50.150">
    <property type="entry name" value="Vaccinia Virus protein VP39"/>
    <property type="match status" value="1"/>
</dbReference>
<dbReference type="InterPro" id="IPR042104">
    <property type="entry name" value="PKS_dehydratase_sf"/>
</dbReference>
<evidence type="ECO:0000256" key="4">
    <source>
        <dbReference type="ARBA" id="ARBA00022857"/>
    </source>
</evidence>
<evidence type="ECO:0000313" key="13">
    <source>
        <dbReference type="EMBL" id="PGH26423.1"/>
    </source>
</evidence>
<evidence type="ECO:0000259" key="12">
    <source>
        <dbReference type="PROSITE" id="PS52019"/>
    </source>
</evidence>
<dbReference type="OrthoDB" id="329835at2759"/>
<dbReference type="CDD" id="cd00833">
    <property type="entry name" value="PKS"/>
    <property type="match status" value="1"/>
</dbReference>
<dbReference type="CDD" id="cd05274">
    <property type="entry name" value="KR_FAS_SDR_x"/>
    <property type="match status" value="1"/>
</dbReference>
<dbReference type="InterPro" id="IPR013154">
    <property type="entry name" value="ADH-like_N"/>
</dbReference>
<evidence type="ECO:0000259" key="11">
    <source>
        <dbReference type="PROSITE" id="PS52004"/>
    </source>
</evidence>
<dbReference type="InterPro" id="IPR020807">
    <property type="entry name" value="PKS_DH"/>
</dbReference>
<dbReference type="STRING" id="1447883.A0A2B7YZM7"/>
<dbReference type="Gene3D" id="3.40.47.10">
    <property type="match status" value="1"/>
</dbReference>
<dbReference type="SMART" id="SM00826">
    <property type="entry name" value="PKS_DH"/>
    <property type="match status" value="1"/>
</dbReference>
<dbReference type="Gene3D" id="3.90.180.10">
    <property type="entry name" value="Medium-chain alcohol dehydrogenases, catalytic domain"/>
    <property type="match status" value="1"/>
</dbReference>
<keyword evidence="2" id="KW-0597">Phosphoprotein</keyword>
<dbReference type="SMART" id="SM00822">
    <property type="entry name" value="PKS_KR"/>
    <property type="match status" value="1"/>
</dbReference>
<dbReference type="SUPFAM" id="SSF50129">
    <property type="entry name" value="GroES-like"/>
    <property type="match status" value="1"/>
</dbReference>
<feature type="active site" description="Proton acceptor; for dehydratase activity" evidence="8">
    <location>
        <position position="978"/>
    </location>
</feature>
<dbReference type="Pfam" id="PF00698">
    <property type="entry name" value="Acyl_transf_1"/>
    <property type="match status" value="1"/>
</dbReference>
<dbReference type="InterPro" id="IPR057326">
    <property type="entry name" value="KR_dom"/>
</dbReference>
<dbReference type="Pfam" id="PF23114">
    <property type="entry name" value="NAD-bd_HRPKS_sdrA"/>
    <property type="match status" value="1"/>
</dbReference>
<dbReference type="Pfam" id="PF00109">
    <property type="entry name" value="ketoacyl-synt"/>
    <property type="match status" value="1"/>
</dbReference>
<dbReference type="CDD" id="cd02440">
    <property type="entry name" value="AdoMet_MTases"/>
    <property type="match status" value="1"/>
</dbReference>
<keyword evidence="14" id="KW-1185">Reference proteome</keyword>
<evidence type="ECO:0000313" key="14">
    <source>
        <dbReference type="Proteomes" id="UP000224634"/>
    </source>
</evidence>
<dbReference type="InterPro" id="IPR006162">
    <property type="entry name" value="Ppantetheine_attach_site"/>
</dbReference>
<dbReference type="PROSITE" id="PS00012">
    <property type="entry name" value="PHOSPHOPANTETHEINE"/>
    <property type="match status" value="1"/>
</dbReference>
<dbReference type="InterPro" id="IPR056501">
    <property type="entry name" value="NAD-bd_HRPKS_sdrA"/>
</dbReference>
<dbReference type="InterPro" id="IPR016036">
    <property type="entry name" value="Malonyl_transacylase_ACP-bd"/>
</dbReference>
<dbReference type="Pfam" id="PF14765">
    <property type="entry name" value="PS-DH"/>
    <property type="match status" value="1"/>
</dbReference>
<dbReference type="InterPro" id="IPR001227">
    <property type="entry name" value="Ac_transferase_dom_sf"/>
</dbReference>
<dbReference type="InterPro" id="IPR036291">
    <property type="entry name" value="NAD(P)-bd_dom_sf"/>
</dbReference>
<dbReference type="SUPFAM" id="SSF47336">
    <property type="entry name" value="ACP-like"/>
    <property type="match status" value="1"/>
</dbReference>
<evidence type="ECO:0000256" key="9">
    <source>
        <dbReference type="SAM" id="MobiDB-lite"/>
    </source>
</evidence>
<dbReference type="Gene3D" id="3.10.129.110">
    <property type="entry name" value="Polyketide synthase dehydratase"/>
    <property type="match status" value="1"/>
</dbReference>
<dbReference type="InterPro" id="IPR016035">
    <property type="entry name" value="Acyl_Trfase/lysoPLipase"/>
</dbReference>
<dbReference type="InterPro" id="IPR029063">
    <property type="entry name" value="SAM-dependent_MTases_sf"/>
</dbReference>
<dbReference type="SUPFAM" id="SSF55048">
    <property type="entry name" value="Probable ACP-binding domain of malonyl-CoA ACP transacylase"/>
    <property type="match status" value="1"/>
</dbReference>
<dbReference type="Pfam" id="PF16197">
    <property type="entry name" value="KAsynt_C_assoc"/>
    <property type="match status" value="1"/>
</dbReference>
<dbReference type="GO" id="GO:0016491">
    <property type="term" value="F:oxidoreductase activity"/>
    <property type="evidence" value="ECO:0007669"/>
    <property type="project" value="UniProtKB-KW"/>
</dbReference>
<dbReference type="PROSITE" id="PS52019">
    <property type="entry name" value="PKS_MFAS_DH"/>
    <property type="match status" value="1"/>
</dbReference>
<dbReference type="GO" id="GO:0006633">
    <property type="term" value="P:fatty acid biosynthetic process"/>
    <property type="evidence" value="ECO:0007669"/>
    <property type="project" value="TreeGrafter"/>
</dbReference>
<evidence type="ECO:0000259" key="10">
    <source>
        <dbReference type="PROSITE" id="PS50075"/>
    </source>
</evidence>
<dbReference type="FunFam" id="3.40.50.720:FF:000209">
    <property type="entry name" value="Polyketide synthase Pks12"/>
    <property type="match status" value="1"/>
</dbReference>
<feature type="domain" description="Ketosynthase family 3 (KS3)" evidence="11">
    <location>
        <begin position="17"/>
        <end position="442"/>
    </location>
</feature>
<dbReference type="Pfam" id="PF08659">
    <property type="entry name" value="KR"/>
    <property type="match status" value="1"/>
</dbReference>
<keyword evidence="4" id="KW-0521">NADP</keyword>
<dbReference type="Pfam" id="PF21089">
    <property type="entry name" value="PKS_DH_N"/>
    <property type="match status" value="1"/>
</dbReference>
<gene>
    <name evidence="13" type="ORF">AJ80_01921</name>
</gene>
<dbReference type="InterPro" id="IPR020843">
    <property type="entry name" value="ER"/>
</dbReference>
<dbReference type="Pfam" id="PF23297">
    <property type="entry name" value="ACP_SdgA_C"/>
    <property type="match status" value="1"/>
</dbReference>
<feature type="active site" description="Proton donor; for dehydratase activity" evidence="8">
    <location>
        <position position="1178"/>
    </location>
</feature>
<dbReference type="PROSITE" id="PS50075">
    <property type="entry name" value="CARRIER"/>
    <property type="match status" value="1"/>
</dbReference>
<keyword evidence="7" id="KW-0012">Acyltransferase</keyword>
<dbReference type="InterPro" id="IPR014031">
    <property type="entry name" value="Ketoacyl_synth_C"/>
</dbReference>
<dbReference type="InterPro" id="IPR050091">
    <property type="entry name" value="PKS_NRPS_Biosynth_Enz"/>
</dbReference>
<comment type="caution">
    <text evidence="13">The sequence shown here is derived from an EMBL/GenBank/DDBJ whole genome shotgun (WGS) entry which is preliminary data.</text>
</comment>
<keyword evidence="1" id="KW-0596">Phosphopantetheine</keyword>
<sequence>MASPQDPDGDSAMTSSHMPIAIVGMSCRFSSIATSPEGLWGMLTKGLSGWSAEAGSRFKMSSFYHPAPEMSGAFNARGIYLLKQDISQFDYQFFNISPTEAKAIDPQQRLMLEVAYEAFENAGMSVEYLKSTETGVYCAISCHDYETIQGRDPEISPRYRFTGTGGALASNRISYFFDLNGPSITLDTACSGSLVALHEACLAIQCGSVKQALVGGTNLILDPDHIAVMSSLGLLSNHGRCYAFDNRANGFGRGEGVAAIVLKPLIDAIRDGDPIQGVIRGTAVNQDGRTPGVTMPSQSAQVKMIARAYKEAGLDPRDTYYVEAHGTGTQAGDQIEALAIAEAFGRAGPSSDVLYVGSVKTNIGHTESTAGLAGLIKTALALRKGVIPPNLNFSSLNEQIAMGGLNLKIPQRVHQWPDTLVRRASVNSFGYGGTNAHAIVEAPKVVPKVPHSTADNADVTKQHRRLFPLTHANEAGIRRLAINLKRYLQQPTAIEEQFFDNLAYTLCARRSLFQSRVAIIATDIADLSNSLDDVAKGLVRSQVALDEPKVCFVFTGQGAQWARMGQELLETYPIFARELTSADHYLTAIGAGWSLLSELNRGPGESRINETAISQPCCTAIQLALVQLLRSWNIRPHVVCGHSSGEIAAAYCAGVLSSQDALSIAFHRGRTVTELSAQNPHLEGRMLAVGLSPDGAQEYIEKLASSPTLQQPVTACINSPMSVTLSGDKYGIELVQASLDQDGIFNQVLRVDTAYHSKHMNLVREEYLAAIHNIQPLQSDSNVRMISSVTGQETSAELLGPDYWIRNLVSTVRFSEALEGALSLPSSRNSPASPPLVDIIVEIGPHSALKSPIKQVLAANVHDTRGISYHSVLVKEADAVQCAVEMAGDMFARGVNVLLDAINDPSQRIKKETLVDLPPYSWQYSKSLWSEGRVSAQYRHREFPRHELLGIPSHDSLSVEPMWRNYLRLSELPWLKGHKVNGQVIFPASGYICMGLEALRQITISGGRIWRNVTCRFRDVIAERALLIPDSVEGVEVFFSTRRYIRSSSELSSDWNEFRVFSVADSRQATEHCRGLVSIEHGSQADEVEEQRNRDRFTNSYLKEFEEAHLSCHRSMDPSQFYTKLKSIGNDYTAPFNNLANINARPFTSLCRFAVPETDKIMPEGYQQPHTLHPVTLDTCFQTAFPALIMANGMKTGSILTGIKEIDVSSNINSQAGSSFIGYTTVEQLGKDNYRVHATIGNSELTDASLIRIRGLGLTSIEASTVESPTSSGHLCYQVDWSLDIASAAYRDIREVCCVGLPEISVAKHRELYDRFAHAAIRKTLSLVSARDETLTAPHLRRFLHWMRSQEMDRHEEADTTLRDEVISCGIEGEALVHVSEHLAAILTGQIDPLAVLTKDDLLNKIYHGDSFLRSHIQLANYLRQLAFKNPNMRVLEVGAGTASATLILIKALTDGCSSAPGIPKIDQYVFTDISSSFFEKAKAKLASWCDFIEFKKFDVEKPTSEQGFQDHSFDLIIASNVIHATKSIAHTLQNIRTLLKPGGKLCLAEITNPHMAWPMIVGVLPGWWLGSEDGRTDSPLLKLPEWDTVLRESGFSGVDVGLKDHESAYERQGSLMISTAMSHPGTRQNEHRLPIHIVCREGGEELATAFSKIIQNTHPSRMAYQSPICKGGFAGKTCIVLLEVAAPFLASCTREEFENCKQIFSQAKGVLWVTTGATVNVTNPERSLVAGLARSLRSENTTSKIITLDLDPGLECCQEIAQQIHKVFTHSFLQNNECPFSQEFEYAVRDGKLMIPRVTENTSLESYVRSSMSEQEPKSASLHQSARTLQLEIKTPGLLESLYWSDSELHGRKLGKDEVRIDIKMFALNFKDVMIAMGQLDGLTPMLIEGAGIVVDVGDNARHRFKAGDRVCAMSPNRIATTSNINHHFVQRIPDGASLELAASVLVSYTTALYSLQDVARLQKGESVLIHSGAGALGQAAITLAQYLEAGDVFVTVGSAEKKSLVMQKFGIPEYHIYFSRGLSFGPAIRHQTKGRGVDVVLNSLAGEAAREGQNCLSPFGRFVEIGKKDLRTNARMELQGFEQGGVFAAVDLALLMKHKPAEVQKLCETVIELIHTSKISVLEPITVKPLSQIEGAFRSMQAGKHLGKIVLEASNQSEGKVLPPSPSPPKLRNDCTYLVVGGLGGLGREVIKLFVELGAQHIAVLSRSGASTSTKKAFLQEMRNAGVDITIHPGSVAEINDVRKVKDYIGEFSIRGIVHGGMVLQDSTLENMSYAQWQTALGPKVKGTNNLDEVFGETLDFFILLSSLFGVVGSQGQANYAAGSAFQDAFAYRRASRGLPVRTIDLCSVSSAGYTAENQFAAAHATRQGVQSMRLEEFFAVLKHAISYPLPEDPAAAQVVTGAKRVGSGSTPEDITLFQPDPRFSHIRTPRSRQQRDPSQTDDVGTSTDLRAATTRNDATETAQKAIMGKMSRLLDMPMQEISPSKPVSSYGIDSLIAVELRNWVSKHLEAQLQMFEVMSPLSIRNLAGLVTQRSGLVPATLAEGKS</sequence>
<dbReference type="Pfam" id="PF08240">
    <property type="entry name" value="ADH_N"/>
    <property type="match status" value="1"/>
</dbReference>
<feature type="region of interest" description="N-terminal hotdog fold" evidence="8">
    <location>
        <begin position="946"/>
        <end position="1084"/>
    </location>
</feature>
<proteinExistence type="predicted"/>
<evidence type="ECO:0000256" key="5">
    <source>
        <dbReference type="ARBA" id="ARBA00023002"/>
    </source>
</evidence>
<dbReference type="SUPFAM" id="SSF51735">
    <property type="entry name" value="NAD(P)-binding Rossmann-fold domains"/>
    <property type="match status" value="2"/>
</dbReference>
<protein>
    <submittedName>
        <fullName evidence="13">Uncharacterized protein</fullName>
    </submittedName>
</protein>
<dbReference type="InterPro" id="IPR016039">
    <property type="entry name" value="Thiolase-like"/>
</dbReference>
<accession>A0A2B7YZM7</accession>
<dbReference type="PROSITE" id="PS52004">
    <property type="entry name" value="KS3_2"/>
    <property type="match status" value="1"/>
</dbReference>
<dbReference type="InterPro" id="IPR049900">
    <property type="entry name" value="PKS_mFAS_DH"/>
</dbReference>
<evidence type="ECO:0000256" key="7">
    <source>
        <dbReference type="ARBA" id="ARBA00023315"/>
    </source>
</evidence>
<dbReference type="InterPro" id="IPR014030">
    <property type="entry name" value="Ketoacyl_synth_N"/>
</dbReference>
<dbReference type="InterPro" id="IPR020841">
    <property type="entry name" value="PKS_Beta-ketoAc_synthase_dom"/>
</dbReference>
<dbReference type="Gene3D" id="3.40.366.10">
    <property type="entry name" value="Malonyl-Coenzyme A Acyl Carrier Protein, domain 2"/>
    <property type="match status" value="1"/>
</dbReference>
<evidence type="ECO:0000256" key="1">
    <source>
        <dbReference type="ARBA" id="ARBA00022450"/>
    </source>
</evidence>
<evidence type="ECO:0000256" key="3">
    <source>
        <dbReference type="ARBA" id="ARBA00022679"/>
    </source>
</evidence>
<dbReference type="InterPro" id="IPR013217">
    <property type="entry name" value="Methyltransf_12"/>
</dbReference>
<keyword evidence="5" id="KW-0560">Oxidoreductase</keyword>
<dbReference type="InterPro" id="IPR032821">
    <property type="entry name" value="PKS_assoc"/>
</dbReference>
<dbReference type="Gene3D" id="3.40.50.720">
    <property type="entry name" value="NAD(P)-binding Rossmann-like Domain"/>
    <property type="match status" value="2"/>
</dbReference>
<feature type="compositionally biased region" description="Polar residues" evidence="9">
    <location>
        <begin position="2439"/>
        <end position="2462"/>
    </location>
</feature>
<dbReference type="Pfam" id="PF02801">
    <property type="entry name" value="Ketoacyl-synt_C"/>
    <property type="match status" value="1"/>
</dbReference>
<dbReference type="EMBL" id="PDNA01000017">
    <property type="protein sequence ID" value="PGH26423.1"/>
    <property type="molecule type" value="Genomic_DNA"/>
</dbReference>
<dbReference type="InterPro" id="IPR049551">
    <property type="entry name" value="PKS_DH_C"/>
</dbReference>
<dbReference type="SMART" id="SM00829">
    <property type="entry name" value="PKS_ER"/>
    <property type="match status" value="1"/>
</dbReference>
<dbReference type="InterPro" id="IPR036736">
    <property type="entry name" value="ACP-like_sf"/>
</dbReference>
<dbReference type="SMART" id="SM00827">
    <property type="entry name" value="PKS_AT"/>
    <property type="match status" value="1"/>
</dbReference>
<evidence type="ECO:0000256" key="6">
    <source>
        <dbReference type="ARBA" id="ARBA00023268"/>
    </source>
</evidence>
<dbReference type="InterPro" id="IPR020806">
    <property type="entry name" value="PKS_PP-bd"/>
</dbReference>
<dbReference type="InterPro" id="IPR049552">
    <property type="entry name" value="PKS_DH_N"/>
</dbReference>
<dbReference type="InterPro" id="IPR009081">
    <property type="entry name" value="PP-bd_ACP"/>
</dbReference>
<dbReference type="InterPro" id="IPR011032">
    <property type="entry name" value="GroES-like_sf"/>
</dbReference>
<dbReference type="SUPFAM" id="SSF52151">
    <property type="entry name" value="FabD/lysophospholipase-like"/>
    <property type="match status" value="1"/>
</dbReference>
<reference evidence="13 14" key="1">
    <citation type="submission" date="2017-10" db="EMBL/GenBank/DDBJ databases">
        <title>Comparative genomics in systemic dimorphic fungi from Ajellomycetaceae.</title>
        <authorList>
            <person name="Munoz J.F."/>
            <person name="Mcewen J.G."/>
            <person name="Clay O.K."/>
            <person name="Cuomo C.A."/>
        </authorList>
    </citation>
    <scope>NUCLEOTIDE SEQUENCE [LARGE SCALE GENOMIC DNA]</scope>
    <source>
        <strain evidence="13 14">UAMH7299</strain>
    </source>
</reference>
<dbReference type="PANTHER" id="PTHR43775:SF29">
    <property type="entry name" value="ASPERFURANONE POLYKETIDE SYNTHASE AFOG-RELATED"/>
    <property type="match status" value="1"/>
</dbReference>
<dbReference type="GO" id="GO:1901336">
    <property type="term" value="P:lactone biosynthetic process"/>
    <property type="evidence" value="ECO:0007669"/>
    <property type="project" value="UniProtKB-ARBA"/>
</dbReference>
<dbReference type="Proteomes" id="UP000224634">
    <property type="component" value="Unassembled WGS sequence"/>
</dbReference>
<dbReference type="SUPFAM" id="SSF53335">
    <property type="entry name" value="S-adenosyl-L-methionine-dependent methyltransferases"/>
    <property type="match status" value="1"/>
</dbReference>
<dbReference type="InterPro" id="IPR014043">
    <property type="entry name" value="Acyl_transferase_dom"/>
</dbReference>
<dbReference type="GO" id="GO:0030639">
    <property type="term" value="P:polyketide biosynthetic process"/>
    <property type="evidence" value="ECO:0007669"/>
    <property type="project" value="UniProtKB-ARBA"/>
</dbReference>
<dbReference type="CDD" id="cd05195">
    <property type="entry name" value="enoyl_red"/>
    <property type="match status" value="1"/>
</dbReference>
<dbReference type="SUPFAM" id="SSF53901">
    <property type="entry name" value="Thiolase-like"/>
    <property type="match status" value="1"/>
</dbReference>
<dbReference type="Gene3D" id="1.10.1200.10">
    <property type="entry name" value="ACP-like"/>
    <property type="match status" value="1"/>
</dbReference>
<dbReference type="Pfam" id="PF08242">
    <property type="entry name" value="Methyltransf_12"/>
    <property type="match status" value="1"/>
</dbReference>
<dbReference type="PANTHER" id="PTHR43775">
    <property type="entry name" value="FATTY ACID SYNTHASE"/>
    <property type="match status" value="1"/>
</dbReference>
<feature type="domain" description="PKS/mFAS DH" evidence="12">
    <location>
        <begin position="946"/>
        <end position="1267"/>
    </location>
</feature>
<dbReference type="GO" id="GO:0004312">
    <property type="term" value="F:fatty acid synthase activity"/>
    <property type="evidence" value="ECO:0007669"/>
    <property type="project" value="TreeGrafter"/>
</dbReference>
<name>A0A2B7YZM7_POLH7</name>
<keyword evidence="3" id="KW-0808">Transferase</keyword>